<protein>
    <recommendedName>
        <fullName evidence="3">Zinc finger PHD-type domain-containing protein</fullName>
    </recommendedName>
</protein>
<feature type="compositionally biased region" description="Low complexity" evidence="1">
    <location>
        <begin position="128"/>
        <end position="154"/>
    </location>
</feature>
<gene>
    <name evidence="2" type="ORF">TCEB3V08_LOCUS5326</name>
</gene>
<feature type="region of interest" description="Disordered" evidence="1">
    <location>
        <begin position="108"/>
        <end position="257"/>
    </location>
</feature>
<feature type="compositionally biased region" description="Basic residues" evidence="1">
    <location>
        <begin position="163"/>
        <end position="173"/>
    </location>
</feature>
<feature type="compositionally biased region" description="Polar residues" evidence="1">
    <location>
        <begin position="114"/>
        <end position="127"/>
    </location>
</feature>
<reference evidence="2" key="1">
    <citation type="submission" date="2020-11" db="EMBL/GenBank/DDBJ databases">
        <authorList>
            <person name="Tran Van P."/>
        </authorList>
    </citation>
    <scope>NUCLEOTIDE SEQUENCE</scope>
</reference>
<feature type="compositionally biased region" description="Polar residues" evidence="1">
    <location>
        <begin position="218"/>
        <end position="230"/>
    </location>
</feature>
<proteinExistence type="predicted"/>
<accession>A0A7R9CRD4</accession>
<feature type="compositionally biased region" description="Polar residues" evidence="1">
    <location>
        <begin position="174"/>
        <end position="190"/>
    </location>
</feature>
<feature type="compositionally biased region" description="Polar residues" evidence="1">
    <location>
        <begin position="433"/>
        <end position="445"/>
    </location>
</feature>
<feature type="compositionally biased region" description="Basic and acidic residues" evidence="1">
    <location>
        <begin position="324"/>
        <end position="339"/>
    </location>
</feature>
<name>A0A7R9CRD4_TIMCR</name>
<feature type="compositionally biased region" description="Basic residues" evidence="1">
    <location>
        <begin position="235"/>
        <end position="248"/>
    </location>
</feature>
<sequence length="618" mass="68248">MLNLVQSKVPQVIWLKGKRQIGALSAAERGSLTYYSEAIRQHKIHKEKRITPYTITELLGTAYLQCTNGSYAVNGFRDTGTWPFNRHVFTGADFTVADHAAIENAPTDVMVPQTPGSSLISVTPQRQSTPSLTPTTPTTSSHPGSSGGASSVSPRDIVPIIQPKKKRSNRGRKPSSSNLITGSTYKTNLEVSIAKPTDTKPPNRGKSSSHGRGHGRGTTLTSVQKDQPSTFIVKRPTRGKTPKAKRQRISSCSSDDDSFDIPLSFESSFDLSDEETPSSKDDTACLFCDELFADDAHRELVGAMPTISMTILLSSTSEDSQEYTPDHETSRKCREDVTQPKDLSSSNINFKLEFMSAVGLVTREALSELQNRRVERKKRSTANHMQFVYGDSWDLCQKRKKSNYLATGVSKSNSEVKRSSPAAIDIKRLSPPTKETQTQQASSSVHIPGLPSSLIIERLSSNQPLCKICRKTDNVKVCTNCVNSYHESCAKDSEGSCPECYSRSQEEIVHSYSDEKTSLTISERTRVKLEELKKNNHLHVEQSGLEQRAAVLRSALAVQAADSKELLKNEANTRFKIQRIQDFIKAMQKCSSSVSTLGLRFSESSVDEDAPPSKRVFQ</sequence>
<dbReference type="AlphaFoldDB" id="A0A7R9CRD4"/>
<organism evidence="2">
    <name type="scientific">Timema cristinae</name>
    <name type="common">Walking stick</name>
    <dbReference type="NCBI Taxonomy" id="61476"/>
    <lineage>
        <taxon>Eukaryota</taxon>
        <taxon>Metazoa</taxon>
        <taxon>Ecdysozoa</taxon>
        <taxon>Arthropoda</taxon>
        <taxon>Hexapoda</taxon>
        <taxon>Insecta</taxon>
        <taxon>Pterygota</taxon>
        <taxon>Neoptera</taxon>
        <taxon>Polyneoptera</taxon>
        <taxon>Phasmatodea</taxon>
        <taxon>Timematodea</taxon>
        <taxon>Timematoidea</taxon>
        <taxon>Timematidae</taxon>
        <taxon>Timema</taxon>
    </lineage>
</organism>
<feature type="region of interest" description="Disordered" evidence="1">
    <location>
        <begin position="316"/>
        <end position="341"/>
    </location>
</feature>
<dbReference type="EMBL" id="OC317985">
    <property type="protein sequence ID" value="CAD7400056.1"/>
    <property type="molecule type" value="Genomic_DNA"/>
</dbReference>
<evidence type="ECO:0000313" key="2">
    <source>
        <dbReference type="EMBL" id="CAD7400056.1"/>
    </source>
</evidence>
<evidence type="ECO:0000256" key="1">
    <source>
        <dbReference type="SAM" id="MobiDB-lite"/>
    </source>
</evidence>
<feature type="region of interest" description="Disordered" evidence="1">
    <location>
        <begin position="408"/>
        <end position="446"/>
    </location>
</feature>
<evidence type="ECO:0008006" key="3">
    <source>
        <dbReference type="Google" id="ProtNLM"/>
    </source>
</evidence>